<evidence type="ECO:0000256" key="1">
    <source>
        <dbReference type="PIRSR" id="PIRSR607822-1"/>
    </source>
</evidence>
<protein>
    <submittedName>
        <fullName evidence="2">Lantibiotic modifying enzyme</fullName>
    </submittedName>
</protein>
<keyword evidence="1" id="KW-0862">Zinc</keyword>
<dbReference type="AlphaFoldDB" id="A0AAE3Y918"/>
<dbReference type="GO" id="GO:0046872">
    <property type="term" value="F:metal ion binding"/>
    <property type="evidence" value="ECO:0007669"/>
    <property type="project" value="UniProtKB-KW"/>
</dbReference>
<sequence length="375" mass="42494">MPILQHICKNILDYEHTHAGLMNGACSELLFLHHYFNSYPEQFNKTVEKKIDRYKDLIFDHIENERIDLSYAAGLSGVLSSASYLQESQWCSLDFLDIEDIGDIMIEEAIAQFQNHNFDFFYGGIGLVMPFMNRQMDIRKLNPDLLHTLKETIVKTKTDLFWQNPKDKAANMSNFGISHGFLPNLLLLAYIADSEADISFIRKTLSEFMTYASMEGTVSVFPSVIETSKENSKYASRLAWCYGDLGISCVLYKIGELIQDQPLQNQASQILLKTTVRKHEESSKVTDASLCHGSAGISSIYDSFYTRTQNPAFAQAGEYWRGITHSYYAPENQECCFLYKAGDEYINNMGLLEGLAGIGLSLLNKKDWSGILSIE</sequence>
<evidence type="ECO:0000313" key="3">
    <source>
        <dbReference type="Proteomes" id="UP001184861"/>
    </source>
</evidence>
<dbReference type="Gene3D" id="1.50.10.20">
    <property type="match status" value="1"/>
</dbReference>
<dbReference type="SUPFAM" id="SSF158745">
    <property type="entry name" value="LanC-like"/>
    <property type="match status" value="1"/>
</dbReference>
<feature type="binding site" evidence="1">
    <location>
        <position position="241"/>
    </location>
    <ligand>
        <name>Zn(2+)</name>
        <dbReference type="ChEBI" id="CHEBI:29105"/>
    </ligand>
</feature>
<feature type="binding site" evidence="1">
    <location>
        <position position="291"/>
    </location>
    <ligand>
        <name>Zn(2+)</name>
        <dbReference type="ChEBI" id="CHEBI:29105"/>
    </ligand>
</feature>
<dbReference type="GO" id="GO:0031179">
    <property type="term" value="P:peptide modification"/>
    <property type="evidence" value="ECO:0007669"/>
    <property type="project" value="InterPro"/>
</dbReference>
<dbReference type="PRINTS" id="PR01950">
    <property type="entry name" value="LANCSUPER"/>
</dbReference>
<keyword evidence="1" id="KW-0479">Metal-binding</keyword>
<organism evidence="2 3">
    <name type="scientific">Chryseobacterium rhizosphaerae</name>
    <dbReference type="NCBI Taxonomy" id="395937"/>
    <lineage>
        <taxon>Bacteria</taxon>
        <taxon>Pseudomonadati</taxon>
        <taxon>Bacteroidota</taxon>
        <taxon>Flavobacteriia</taxon>
        <taxon>Flavobacteriales</taxon>
        <taxon>Weeksellaceae</taxon>
        <taxon>Chryseobacterium group</taxon>
        <taxon>Chryseobacterium</taxon>
    </lineage>
</organism>
<dbReference type="Pfam" id="PF05147">
    <property type="entry name" value="LANC_like"/>
    <property type="match status" value="1"/>
</dbReference>
<dbReference type="PRINTS" id="PR01955">
    <property type="entry name" value="LANCFRANKIA"/>
</dbReference>
<accession>A0AAE3Y918</accession>
<name>A0AAE3Y918_9FLAO</name>
<reference evidence="2" key="1">
    <citation type="submission" date="2023-07" db="EMBL/GenBank/DDBJ databases">
        <title>Sorghum-associated microbial communities from plants grown in Nebraska, USA.</title>
        <authorList>
            <person name="Schachtman D."/>
        </authorList>
    </citation>
    <scope>NUCLEOTIDE SEQUENCE</scope>
    <source>
        <strain evidence="2">DS2360</strain>
    </source>
</reference>
<dbReference type="Proteomes" id="UP001184861">
    <property type="component" value="Unassembled WGS sequence"/>
</dbReference>
<dbReference type="EMBL" id="JAVDQY010000001">
    <property type="protein sequence ID" value="MDR6526147.1"/>
    <property type="molecule type" value="Genomic_DNA"/>
</dbReference>
<proteinExistence type="predicted"/>
<gene>
    <name evidence="2" type="ORF">J2787_001517</name>
</gene>
<feature type="binding site" evidence="1">
    <location>
        <position position="292"/>
    </location>
    <ligand>
        <name>Zn(2+)</name>
        <dbReference type="ChEBI" id="CHEBI:29105"/>
    </ligand>
</feature>
<dbReference type="SMART" id="SM01260">
    <property type="entry name" value="LANC_like"/>
    <property type="match status" value="1"/>
</dbReference>
<dbReference type="RefSeq" id="WP_309945612.1">
    <property type="nucleotide sequence ID" value="NZ_JAVDQY010000001.1"/>
</dbReference>
<evidence type="ECO:0000313" key="2">
    <source>
        <dbReference type="EMBL" id="MDR6526147.1"/>
    </source>
</evidence>
<dbReference type="InterPro" id="IPR007822">
    <property type="entry name" value="LANC-like"/>
</dbReference>
<comment type="caution">
    <text evidence="2">The sequence shown here is derived from an EMBL/GenBank/DDBJ whole genome shotgun (WGS) entry which is preliminary data.</text>
</comment>